<evidence type="ECO:0000313" key="4">
    <source>
        <dbReference type="EMBL" id="TNJ65977.1"/>
    </source>
</evidence>
<keyword evidence="5" id="KW-1185">Reference proteome</keyword>
<evidence type="ECO:0000256" key="3">
    <source>
        <dbReference type="RuleBase" id="RU003707"/>
    </source>
</evidence>
<dbReference type="GO" id="GO:0016836">
    <property type="term" value="F:hydro-lyase activity"/>
    <property type="evidence" value="ECO:0007669"/>
    <property type="project" value="UniProtKB-ARBA"/>
</dbReference>
<keyword evidence="2" id="KW-0456">Lyase</keyword>
<sequence>MIGDERGIRINLTNVHVEVVNRVGRIVIDRPPVNALNRPTILELHQIFDSTQANVEIKAVLVTGKGKCFVAGADLKELTEVFDDQAKAEEISREGQRLLDKIERSRKPVIAAINGACLGGGLELAMSCHMRIAAEEAIFGLPEIKVGIIPGYGGTQRLAKLTNRAKALELILTGEAIDGMEAARIGLVNQVCPANEVLARAVALAEAIALERSSVSVERALDAVLAGTKMTSEEGQALEAQYFGELFMTGDAKEGITAFLEKRKPDFHDL</sequence>
<evidence type="ECO:0000256" key="1">
    <source>
        <dbReference type="ARBA" id="ARBA00005254"/>
    </source>
</evidence>
<dbReference type="FunFam" id="3.90.226.10:FF:000009">
    <property type="entry name" value="Carnitinyl-CoA dehydratase"/>
    <property type="match status" value="1"/>
</dbReference>
<evidence type="ECO:0000313" key="5">
    <source>
        <dbReference type="Proteomes" id="UP000307943"/>
    </source>
</evidence>
<dbReference type="InterPro" id="IPR029045">
    <property type="entry name" value="ClpP/crotonase-like_dom_sf"/>
</dbReference>
<reference evidence="4 5" key="1">
    <citation type="submission" date="2019-05" db="EMBL/GenBank/DDBJ databases">
        <title>We sequenced the genome of Paenibacillus hemerocallicola KCTC 33185 for further insight into its adaptation and study the phylogeny of Paenibacillus.</title>
        <authorList>
            <person name="Narsing Rao M.P."/>
        </authorList>
    </citation>
    <scope>NUCLEOTIDE SEQUENCE [LARGE SCALE GENOMIC DNA]</scope>
    <source>
        <strain evidence="4 5">KCTC 33185</strain>
    </source>
</reference>
<protein>
    <submittedName>
        <fullName evidence="4">Enoyl-CoA hydratase</fullName>
    </submittedName>
</protein>
<organism evidence="4 5">
    <name type="scientific">Paenibacillus hemerocallicola</name>
    <dbReference type="NCBI Taxonomy" id="1172614"/>
    <lineage>
        <taxon>Bacteria</taxon>
        <taxon>Bacillati</taxon>
        <taxon>Bacillota</taxon>
        <taxon>Bacilli</taxon>
        <taxon>Bacillales</taxon>
        <taxon>Paenibacillaceae</taxon>
        <taxon>Paenibacillus</taxon>
    </lineage>
</organism>
<comment type="similarity">
    <text evidence="1 3">Belongs to the enoyl-CoA hydratase/isomerase family.</text>
</comment>
<evidence type="ECO:0000256" key="2">
    <source>
        <dbReference type="ARBA" id="ARBA00023239"/>
    </source>
</evidence>
<dbReference type="SUPFAM" id="SSF52096">
    <property type="entry name" value="ClpP/crotonase"/>
    <property type="match status" value="1"/>
</dbReference>
<dbReference type="FunFam" id="1.10.12.10:FF:000001">
    <property type="entry name" value="Probable enoyl-CoA hydratase, mitochondrial"/>
    <property type="match status" value="1"/>
</dbReference>
<dbReference type="CDD" id="cd06558">
    <property type="entry name" value="crotonase-like"/>
    <property type="match status" value="1"/>
</dbReference>
<dbReference type="EMBL" id="VDCQ01000014">
    <property type="protein sequence ID" value="TNJ65977.1"/>
    <property type="molecule type" value="Genomic_DNA"/>
</dbReference>
<accession>A0A5C4TBX0</accession>
<dbReference type="Gene3D" id="1.10.12.10">
    <property type="entry name" value="Lyase 2-enoyl-coa Hydratase, Chain A, domain 2"/>
    <property type="match status" value="1"/>
</dbReference>
<gene>
    <name evidence="4" type="ORF">FE784_12430</name>
</gene>
<name>A0A5C4TBX0_9BACL</name>
<dbReference type="InterPro" id="IPR001753">
    <property type="entry name" value="Enoyl-CoA_hydra/iso"/>
</dbReference>
<dbReference type="RefSeq" id="WP_139602518.1">
    <property type="nucleotide sequence ID" value="NZ_VDCQ01000014.1"/>
</dbReference>
<dbReference type="Proteomes" id="UP000307943">
    <property type="component" value="Unassembled WGS sequence"/>
</dbReference>
<comment type="caution">
    <text evidence="4">The sequence shown here is derived from an EMBL/GenBank/DDBJ whole genome shotgun (WGS) entry which is preliminary data.</text>
</comment>
<dbReference type="OrthoDB" id="254175at2"/>
<dbReference type="InterPro" id="IPR014748">
    <property type="entry name" value="Enoyl-CoA_hydra_C"/>
</dbReference>
<dbReference type="PANTHER" id="PTHR11941">
    <property type="entry name" value="ENOYL-COA HYDRATASE-RELATED"/>
    <property type="match status" value="1"/>
</dbReference>
<dbReference type="InterPro" id="IPR018376">
    <property type="entry name" value="Enoyl-CoA_hyd/isom_CS"/>
</dbReference>
<dbReference type="GO" id="GO:0006635">
    <property type="term" value="P:fatty acid beta-oxidation"/>
    <property type="evidence" value="ECO:0007669"/>
    <property type="project" value="TreeGrafter"/>
</dbReference>
<dbReference type="AlphaFoldDB" id="A0A5C4TBX0"/>
<proteinExistence type="inferred from homology"/>
<dbReference type="PANTHER" id="PTHR11941:SF54">
    <property type="entry name" value="ENOYL-COA HYDRATASE, MITOCHONDRIAL"/>
    <property type="match status" value="1"/>
</dbReference>
<dbReference type="Gene3D" id="3.90.226.10">
    <property type="entry name" value="2-enoyl-CoA Hydratase, Chain A, domain 1"/>
    <property type="match status" value="1"/>
</dbReference>
<dbReference type="PROSITE" id="PS00166">
    <property type="entry name" value="ENOYL_COA_HYDRATASE"/>
    <property type="match status" value="1"/>
</dbReference>
<dbReference type="Pfam" id="PF00378">
    <property type="entry name" value="ECH_1"/>
    <property type="match status" value="1"/>
</dbReference>